<dbReference type="SUPFAM" id="SSF51126">
    <property type="entry name" value="Pectin lyase-like"/>
    <property type="match status" value="1"/>
</dbReference>
<dbReference type="SUPFAM" id="SSF49373">
    <property type="entry name" value="Invasin/intimin cell-adhesion fragments"/>
    <property type="match status" value="1"/>
</dbReference>
<evidence type="ECO:0000256" key="1">
    <source>
        <dbReference type="SAM" id="Phobius"/>
    </source>
</evidence>
<proteinExistence type="predicted"/>
<keyword evidence="1" id="KW-0812">Transmembrane</keyword>
<dbReference type="PATRIC" id="fig|47311.3.peg.1368"/>
<dbReference type="InterPro" id="IPR008964">
    <property type="entry name" value="Invasin/intimin_cell_adhesion"/>
</dbReference>
<dbReference type="InterPro" id="IPR006626">
    <property type="entry name" value="PbH1"/>
</dbReference>
<dbReference type="InterPro" id="IPR013783">
    <property type="entry name" value="Ig-like_fold"/>
</dbReference>
<dbReference type="EMBL" id="LWMW01000107">
    <property type="protein sequence ID" value="KZX15828.1"/>
    <property type="molecule type" value="Genomic_DNA"/>
</dbReference>
<evidence type="ECO:0000313" key="3">
    <source>
        <dbReference type="Proteomes" id="UP000077275"/>
    </source>
</evidence>
<protein>
    <recommendedName>
        <fullName evidence="4">Bacterial Ig-like domain protein</fullName>
    </recommendedName>
</protein>
<evidence type="ECO:0000313" key="2">
    <source>
        <dbReference type="EMBL" id="KZX15828.1"/>
    </source>
</evidence>
<organism evidence="2 3">
    <name type="scientific">Methanobrevibacter cuticularis</name>
    <dbReference type="NCBI Taxonomy" id="47311"/>
    <lineage>
        <taxon>Archaea</taxon>
        <taxon>Methanobacteriati</taxon>
        <taxon>Methanobacteriota</taxon>
        <taxon>Methanomada group</taxon>
        <taxon>Methanobacteria</taxon>
        <taxon>Methanobacteriales</taxon>
        <taxon>Methanobacteriaceae</taxon>
        <taxon>Methanobrevibacter</taxon>
    </lineage>
</organism>
<comment type="caution">
    <text evidence="2">The sequence shown here is derived from an EMBL/GenBank/DDBJ whole genome shotgun (WGS) entry which is preliminary data.</text>
</comment>
<accession>A0A166DPP7</accession>
<evidence type="ECO:0008006" key="4">
    <source>
        <dbReference type="Google" id="ProtNLM"/>
    </source>
</evidence>
<reference evidence="2 3" key="1">
    <citation type="submission" date="2016-04" db="EMBL/GenBank/DDBJ databases">
        <title>Genome sequence of Methanobrevibacter cuticularis DSM 11139.</title>
        <authorList>
            <person name="Poehlein A."/>
            <person name="Seedorf H."/>
            <person name="Daniel R."/>
        </authorList>
    </citation>
    <scope>NUCLEOTIDE SEQUENCE [LARGE SCALE GENOMIC DNA]</scope>
    <source>
        <strain evidence="2 3">DSM 11139</strain>
    </source>
</reference>
<dbReference type="Gene3D" id="2.60.40.10">
    <property type="entry name" value="Immunoglobulins"/>
    <property type="match status" value="1"/>
</dbReference>
<dbReference type="InterPro" id="IPR011050">
    <property type="entry name" value="Pectin_lyase_fold/virulence"/>
</dbReference>
<dbReference type="PANTHER" id="PTHR11319">
    <property type="entry name" value="G PROTEIN-COUPLED RECEPTOR-RELATED"/>
    <property type="match status" value="1"/>
</dbReference>
<feature type="transmembrane region" description="Helical" evidence="1">
    <location>
        <begin position="28"/>
        <end position="50"/>
    </location>
</feature>
<dbReference type="PANTHER" id="PTHR11319:SF35">
    <property type="entry name" value="OUTER MEMBRANE PROTEIN PMPC-RELATED"/>
    <property type="match status" value="1"/>
</dbReference>
<sequence length="1409" mass="149417">MIIAGWYVEILYFNDEVKDIMNKFKKTSFVMVLLLLFALLVIVGLSTSFATDRNITNTTDGGISGAVNSSLANDKIIMSDGIYSGNNNKDVIINKNLTITGSNKANTVIDLSGGSKLFTINSGASLILSNLTIKNAMIGNNSYLINNDGYLTMENCVITDNSLSFNIRENTTYTSNDVLEDDSFESGYLVGNNGQMNIINSAFINNNMNINYQYYQNVPYTASTTLYFNNTIYNSSVVGSGFIVNKGRLNITRSEFTNNTIKTTINRQYNWNNDQNIIINLRNPNNETVIGDQSTNYIYSMIVNSGDLIITQSNFQNNTNNYNETRNYNKNTTLAISGGSGKKTTDVSIYNLIYSINDLKASNSTFTNNGYNTTYESNNTNYKSASDNVGGAIYIVTLANSTVSCSIVSSTFVNNTANNNGGGVYVNTNVNGIVSCSIVNSSFVNNTANNSGGGVYVSTNVNGIVSCSIVNSTFVNNTATVYGGGVFVAANGNNSVSIVNSSFVNNTANQGGGVLVTSFNNANTSVDIVSSSFVNNTANDAGGIYLLGGGANGIVSLDIVNSSFVNNNATTGGGLRVHSYANSIVSLDIVNSTFVNNTATVYGGGVYVIPNANYIISVDIVNSSFVNNTAIHGGGVYVTANGIASVDIVSSSFVNNNATVGGGVYVTSGTNGNTSVSIVNSSFVNNTAIDAGGVLVASGTNGIVSVDITNSTFVNNTATSAGGGVVVISGVNGTVSADILSSTFVNSTNDKAIYISNGVNGTVSADILSSTFVNSTNDKAIYISNGVNGTVSVVVNYNVFLNHSTGTISKASASSAVVDADYNYWGFNSIPTLTNVVVNNYYVLGITNMSDLGANYTVGDLLSFNYTVYLNGTSDSTNASNLPSLNSIFYNDLLYGYFSLNAPGIIQVPVQTVVGGVFNFTNANGTVIGNFMLTGTIFPGSVSNITVPEIIIVNNTSVDLVISIPTSVGGLAGQTFNVTINGQSQTVTFVNGTGTFVGYQYGNLGLNSLNITLSDNPNYNNSSAINNVFFKEETNINANVNDTIYGENATIVINTITNGQSIADGTYTVILNGVEYNVTFTNGIGQVILSGLNAGEYNYTIIFNSTDKYTESETNITINVIKADINIGVNLPSNATYGGNSTISGNLTTNGSLLDGTYNITVTVNGVDYNVTVTDGLWSLTIPNTNVGTANVNITFQNSNYNNATIATSYTVNPKNLGTKITITSTRNGNKITYKITLKDSQGNVLANQNLSLTIAGKTVTVRTNGQGIAQYTFTATKAGNYQANAAFNGLNTGNIIYASSSGKSNTIKITKTNIKVYKTIPSAKKIKSKGKIYKVYSKIYYIKNYGELTGSKTYTKYFKKGLILSKISKTKNIKTSYNKTKKILKIKVLNLAFGKIAKIKLKAYKRIA</sequence>
<dbReference type="Proteomes" id="UP000077275">
    <property type="component" value="Unassembled WGS sequence"/>
</dbReference>
<gene>
    <name evidence="2" type="ORF">MBCUT_12480</name>
</gene>
<keyword evidence="1" id="KW-0472">Membrane</keyword>
<name>A0A166DPP7_9EURY</name>
<dbReference type="SMART" id="SM00710">
    <property type="entry name" value="PbH1"/>
    <property type="match status" value="18"/>
</dbReference>
<keyword evidence="3" id="KW-1185">Reference proteome</keyword>
<keyword evidence="1" id="KW-1133">Transmembrane helix</keyword>